<sequence length="128" mass="14486">MQCPRCPSEGTGHHAGGMGATSASVNPHSHCNPCIYWASARGCFKENCSFCHVHHPLLVDHGRPRRAKREAIKLQIFEHFQVQDEDERQRLLQEEAAQHPFAWNFVKGLLDNPAFNVRKVGQDLVFSL</sequence>
<name>A0ABP0RCI2_9DINO</name>
<dbReference type="Proteomes" id="UP001642464">
    <property type="component" value="Unassembled WGS sequence"/>
</dbReference>
<reference evidence="2 3" key="1">
    <citation type="submission" date="2024-02" db="EMBL/GenBank/DDBJ databases">
        <authorList>
            <person name="Chen Y."/>
            <person name="Shah S."/>
            <person name="Dougan E. K."/>
            <person name="Thang M."/>
            <person name="Chan C."/>
        </authorList>
    </citation>
    <scope>NUCLEOTIDE SEQUENCE [LARGE SCALE GENOMIC DNA]</scope>
</reference>
<evidence type="ECO:0000313" key="3">
    <source>
        <dbReference type="Proteomes" id="UP001642464"/>
    </source>
</evidence>
<evidence type="ECO:0008006" key="4">
    <source>
        <dbReference type="Google" id="ProtNLM"/>
    </source>
</evidence>
<feature type="region of interest" description="Disordered" evidence="1">
    <location>
        <begin position="1"/>
        <end position="22"/>
    </location>
</feature>
<proteinExistence type="predicted"/>
<comment type="caution">
    <text evidence="2">The sequence shown here is derived from an EMBL/GenBank/DDBJ whole genome shotgun (WGS) entry which is preliminary data.</text>
</comment>
<evidence type="ECO:0000313" key="2">
    <source>
        <dbReference type="EMBL" id="CAK9096911.1"/>
    </source>
</evidence>
<evidence type="ECO:0000256" key="1">
    <source>
        <dbReference type="SAM" id="MobiDB-lite"/>
    </source>
</evidence>
<organism evidence="2 3">
    <name type="scientific">Durusdinium trenchii</name>
    <dbReference type="NCBI Taxonomy" id="1381693"/>
    <lineage>
        <taxon>Eukaryota</taxon>
        <taxon>Sar</taxon>
        <taxon>Alveolata</taxon>
        <taxon>Dinophyceae</taxon>
        <taxon>Suessiales</taxon>
        <taxon>Symbiodiniaceae</taxon>
        <taxon>Durusdinium</taxon>
    </lineage>
</organism>
<dbReference type="EMBL" id="CAXAMM010041029">
    <property type="protein sequence ID" value="CAK9096911.1"/>
    <property type="molecule type" value="Genomic_DNA"/>
</dbReference>
<gene>
    <name evidence="2" type="ORF">SCF082_LOCUS45478</name>
</gene>
<accession>A0ABP0RCI2</accession>
<keyword evidence="3" id="KW-1185">Reference proteome</keyword>
<protein>
    <recommendedName>
        <fullName evidence="4">C3H1-type domain-containing protein</fullName>
    </recommendedName>
</protein>